<proteinExistence type="inferred from homology"/>
<evidence type="ECO:0000256" key="8">
    <source>
        <dbReference type="RuleBase" id="RU364037"/>
    </source>
</evidence>
<dbReference type="GO" id="GO:0005829">
    <property type="term" value="C:cytosol"/>
    <property type="evidence" value="ECO:0007669"/>
    <property type="project" value="TreeGrafter"/>
</dbReference>
<keyword evidence="3 7" id="KW-0862">Zinc</keyword>
<keyword evidence="7 8" id="KW-0479">Metal-binding</keyword>
<dbReference type="EMBL" id="FUKM01000003">
    <property type="protein sequence ID" value="SJN09158.1"/>
    <property type="molecule type" value="Genomic_DNA"/>
</dbReference>
<keyword evidence="8" id="KW-0408">Iron</keyword>
<keyword evidence="5 8" id="KW-0238">DNA-binding</keyword>
<comment type="similarity">
    <text evidence="1 8">Belongs to the Fur family.</text>
</comment>
<comment type="caution">
    <text evidence="10">The sequence shown here is derived from an EMBL/GenBank/DDBJ whole genome shotgun (WGS) entry which is preliminary data.</text>
</comment>
<dbReference type="PANTHER" id="PTHR33202">
    <property type="entry name" value="ZINC UPTAKE REGULATION PROTEIN"/>
    <property type="match status" value="1"/>
</dbReference>
<accession>A0A1R4HNQ0</accession>
<comment type="cofactor">
    <cofactor evidence="7">
        <name>Zn(2+)</name>
        <dbReference type="ChEBI" id="CHEBI:29105"/>
    </cofactor>
    <text evidence="7">Binds 1 zinc ion per subunit.</text>
</comment>
<dbReference type="GO" id="GO:0000976">
    <property type="term" value="F:transcription cis-regulatory region binding"/>
    <property type="evidence" value="ECO:0007669"/>
    <property type="project" value="TreeGrafter"/>
</dbReference>
<dbReference type="PANTHER" id="PTHR33202:SF6">
    <property type="entry name" value="ZINC UPTAKE REGULATION PROTEIN"/>
    <property type="match status" value="1"/>
</dbReference>
<dbReference type="InterPro" id="IPR036390">
    <property type="entry name" value="WH_DNA-bd_sf"/>
</dbReference>
<dbReference type="SUPFAM" id="SSF46785">
    <property type="entry name" value="Winged helix' DNA-binding domain"/>
    <property type="match status" value="1"/>
</dbReference>
<evidence type="ECO:0000313" key="12">
    <source>
        <dbReference type="Proteomes" id="UP000754821"/>
    </source>
</evidence>
<evidence type="ECO:0000256" key="4">
    <source>
        <dbReference type="ARBA" id="ARBA00023015"/>
    </source>
</evidence>
<keyword evidence="4 8" id="KW-0805">Transcription regulation</keyword>
<reference evidence="9 12" key="2">
    <citation type="submission" date="2020-07" db="EMBL/GenBank/DDBJ databases">
        <title>Halophilic bacteria isolated from french cheeses.</title>
        <authorList>
            <person name="Kothe C.I."/>
            <person name="Farah-Kraiem B."/>
            <person name="Renault P."/>
            <person name="Dridi B."/>
        </authorList>
    </citation>
    <scope>NUCLEOTIDE SEQUENCE [LARGE SCALE GENOMIC DNA]</scope>
    <source>
        <strain evidence="9 12">FME16</strain>
    </source>
</reference>
<evidence type="ECO:0000256" key="1">
    <source>
        <dbReference type="ARBA" id="ARBA00007957"/>
    </source>
</evidence>
<evidence type="ECO:0000313" key="9">
    <source>
        <dbReference type="EMBL" id="MBE0403007.1"/>
    </source>
</evidence>
<feature type="binding site" evidence="7">
    <location>
        <position position="143"/>
    </location>
    <ligand>
        <name>Zn(2+)</name>
        <dbReference type="ChEBI" id="CHEBI:29105"/>
    </ligand>
</feature>
<evidence type="ECO:0000256" key="6">
    <source>
        <dbReference type="ARBA" id="ARBA00023163"/>
    </source>
</evidence>
<organism evidence="10 11">
    <name type="scientific">Halomonas citrativorans</name>
    <dbReference type="NCBI Taxonomy" id="2742612"/>
    <lineage>
        <taxon>Bacteria</taxon>
        <taxon>Pseudomonadati</taxon>
        <taxon>Pseudomonadota</taxon>
        <taxon>Gammaproteobacteria</taxon>
        <taxon>Oceanospirillales</taxon>
        <taxon>Halomonadaceae</taxon>
        <taxon>Halomonas</taxon>
    </lineage>
</organism>
<evidence type="ECO:0000256" key="7">
    <source>
        <dbReference type="PIRSR" id="PIRSR602481-1"/>
    </source>
</evidence>
<reference evidence="10 11" key="1">
    <citation type="submission" date="2017-02" db="EMBL/GenBank/DDBJ databases">
        <authorList>
            <person name="Dridi B."/>
        </authorList>
    </citation>
    <scope>NUCLEOTIDE SEQUENCE [LARGE SCALE GENOMIC DNA]</scope>
    <source>
        <strain evidence="10 11">JB380</strain>
    </source>
</reference>
<feature type="binding site" evidence="7">
    <location>
        <position position="140"/>
    </location>
    <ligand>
        <name>Zn(2+)</name>
        <dbReference type="ChEBI" id="CHEBI:29105"/>
    </ligand>
</feature>
<dbReference type="GO" id="GO:0008270">
    <property type="term" value="F:zinc ion binding"/>
    <property type="evidence" value="ECO:0007669"/>
    <property type="project" value="TreeGrafter"/>
</dbReference>
<dbReference type="EMBL" id="RRZC01000004">
    <property type="protein sequence ID" value="MBE0403007.1"/>
    <property type="molecule type" value="Genomic_DNA"/>
</dbReference>
<dbReference type="Gene3D" id="1.10.10.10">
    <property type="entry name" value="Winged helix-like DNA-binding domain superfamily/Winged helix DNA-binding domain"/>
    <property type="match status" value="1"/>
</dbReference>
<comment type="subunit">
    <text evidence="8">Homodimer.</text>
</comment>
<dbReference type="CDD" id="cd07153">
    <property type="entry name" value="Fur_like"/>
    <property type="match status" value="1"/>
</dbReference>
<dbReference type="GO" id="GO:0003700">
    <property type="term" value="F:DNA-binding transcription factor activity"/>
    <property type="evidence" value="ECO:0007669"/>
    <property type="project" value="UniProtKB-UniRule"/>
</dbReference>
<evidence type="ECO:0000256" key="2">
    <source>
        <dbReference type="ARBA" id="ARBA00022491"/>
    </source>
</evidence>
<keyword evidence="2 8" id="KW-0678">Repressor</keyword>
<dbReference type="InterPro" id="IPR036388">
    <property type="entry name" value="WH-like_DNA-bd_sf"/>
</dbReference>
<evidence type="ECO:0000256" key="3">
    <source>
        <dbReference type="ARBA" id="ARBA00022833"/>
    </source>
</evidence>
<protein>
    <recommendedName>
        <fullName evidence="8">Ferric uptake regulation protein</fullName>
    </recommendedName>
</protein>
<feature type="binding site" evidence="7">
    <location>
        <position position="103"/>
    </location>
    <ligand>
        <name>Zn(2+)</name>
        <dbReference type="ChEBI" id="CHEBI:29105"/>
    </ligand>
</feature>
<keyword evidence="8" id="KW-0963">Cytoplasm</keyword>
<evidence type="ECO:0000313" key="11">
    <source>
        <dbReference type="Proteomes" id="UP000196331"/>
    </source>
</evidence>
<dbReference type="Gene3D" id="3.30.1490.190">
    <property type="match status" value="1"/>
</dbReference>
<dbReference type="OrthoDB" id="9801127at2"/>
<dbReference type="GO" id="GO:1900376">
    <property type="term" value="P:regulation of secondary metabolite biosynthetic process"/>
    <property type="evidence" value="ECO:0007669"/>
    <property type="project" value="TreeGrafter"/>
</dbReference>
<gene>
    <name evidence="8" type="primary">fur</name>
    <name evidence="10" type="ORF">CZ787_00860</name>
    <name evidence="9" type="ORF">EI163_05470</name>
</gene>
<dbReference type="GO" id="GO:0045892">
    <property type="term" value="P:negative regulation of DNA-templated transcription"/>
    <property type="evidence" value="ECO:0007669"/>
    <property type="project" value="TreeGrafter"/>
</dbReference>
<dbReference type="InterPro" id="IPR043135">
    <property type="entry name" value="Fur_C"/>
</dbReference>
<evidence type="ECO:0000256" key="5">
    <source>
        <dbReference type="ARBA" id="ARBA00023125"/>
    </source>
</evidence>
<dbReference type="Proteomes" id="UP000196331">
    <property type="component" value="Unassembled WGS sequence"/>
</dbReference>
<dbReference type="AlphaFoldDB" id="A0A1R4HNQ0"/>
<evidence type="ECO:0000313" key="10">
    <source>
        <dbReference type="EMBL" id="SJN09158.1"/>
    </source>
</evidence>
<keyword evidence="12" id="KW-1185">Reference proteome</keyword>
<keyword evidence="6 8" id="KW-0804">Transcription</keyword>
<dbReference type="InterPro" id="IPR002481">
    <property type="entry name" value="FUR"/>
</dbReference>
<dbReference type="Pfam" id="PF01475">
    <property type="entry name" value="FUR"/>
    <property type="match status" value="1"/>
</dbReference>
<feature type="binding site" evidence="7">
    <location>
        <position position="100"/>
    </location>
    <ligand>
        <name>Zn(2+)</name>
        <dbReference type="ChEBI" id="CHEBI:29105"/>
    </ligand>
</feature>
<name>A0A1R4HNQ0_9GAMM</name>
<sequence>MTEANTLLQQAESQCHSRGVRFTPIRRRVLELIAHNGGGLKAYDLLDKLSTEHAAARPPTVYRALEFLIDQGLVHRIESLNAYVACACPEHIHGFQLLICRHCGYVEELHLDEVSDQLSAFASRQGFSVERQTIELQGLCQNCRAKSE</sequence>
<comment type="subcellular location">
    <subcellularLocation>
        <location evidence="8">Cytoplasm</location>
    </subcellularLocation>
</comment>
<dbReference type="RefSeq" id="WP_087105439.1">
    <property type="nucleotide sequence ID" value="NZ_FUKM01000003.1"/>
</dbReference>
<dbReference type="Proteomes" id="UP000754821">
    <property type="component" value="Unassembled WGS sequence"/>
</dbReference>